<feature type="domain" description="Tyr recombinase" evidence="6">
    <location>
        <begin position="209"/>
        <end position="390"/>
    </location>
</feature>
<evidence type="ECO:0000259" key="7">
    <source>
        <dbReference type="PROSITE" id="PS51900"/>
    </source>
</evidence>
<dbReference type="InterPro" id="IPR010998">
    <property type="entry name" value="Integrase_recombinase_N"/>
</dbReference>
<dbReference type="PANTHER" id="PTHR30349:SF41">
    <property type="entry name" value="INTEGRASE_RECOMBINASE PROTEIN MJ0367-RELATED"/>
    <property type="match status" value="1"/>
</dbReference>
<dbReference type="GO" id="GO:0015074">
    <property type="term" value="P:DNA integration"/>
    <property type="evidence" value="ECO:0007669"/>
    <property type="project" value="UniProtKB-KW"/>
</dbReference>
<proteinExistence type="inferred from homology"/>
<accession>M2AL14</accession>
<reference evidence="8" key="2">
    <citation type="journal article" date="2013" name="Mar. Genomics">
        <title>Expression of sulfatases in Rhodopirellula baltica and the diversity of sulfatases in the genus Rhodopirellula.</title>
        <authorList>
            <person name="Wegner C.E."/>
            <person name="Richter-Heitmann T."/>
            <person name="Klindworth A."/>
            <person name="Klockow C."/>
            <person name="Richter M."/>
            <person name="Achstetter T."/>
            <person name="Glockner F.O."/>
            <person name="Harder J."/>
        </authorList>
    </citation>
    <scope>NUCLEOTIDE SEQUENCE [LARGE SCALE GENOMIC DNA]</scope>
    <source>
        <strain evidence="8">6C</strain>
    </source>
</reference>
<name>M2AL14_9BACT</name>
<dbReference type="InterPro" id="IPR050090">
    <property type="entry name" value="Tyrosine_recombinase_XerCD"/>
</dbReference>
<protein>
    <submittedName>
        <fullName evidence="8">Integrase family protein</fullName>
    </submittedName>
</protein>
<dbReference type="Gene3D" id="1.10.150.130">
    <property type="match status" value="1"/>
</dbReference>
<dbReference type="Pfam" id="PF00589">
    <property type="entry name" value="Phage_integrase"/>
    <property type="match status" value="1"/>
</dbReference>
<dbReference type="AlphaFoldDB" id="M2AL14"/>
<evidence type="ECO:0000313" key="8">
    <source>
        <dbReference type="EMBL" id="EMB17810.1"/>
    </source>
</evidence>
<dbReference type="CDD" id="cd00397">
    <property type="entry name" value="DNA_BRE_C"/>
    <property type="match status" value="1"/>
</dbReference>
<evidence type="ECO:0000259" key="6">
    <source>
        <dbReference type="PROSITE" id="PS51898"/>
    </source>
</evidence>
<evidence type="ECO:0000256" key="2">
    <source>
        <dbReference type="ARBA" id="ARBA00022908"/>
    </source>
</evidence>
<reference evidence="8" key="1">
    <citation type="submission" date="2012-11" db="EMBL/GenBank/DDBJ databases">
        <title>Permanent draft genomes of Rhodopirellula europaea strain SH398 and 6C.</title>
        <authorList>
            <person name="Richter M."/>
            <person name="Richter-Heitmann T."/>
            <person name="Frank C."/>
            <person name="Harder J."/>
            <person name="Glockner F.O."/>
        </authorList>
    </citation>
    <scope>NUCLEOTIDE SEQUENCE</scope>
    <source>
        <strain evidence="8">6C</strain>
    </source>
</reference>
<comment type="similarity">
    <text evidence="1">Belongs to the 'phage' integrase family.</text>
</comment>
<dbReference type="Proteomes" id="UP000011529">
    <property type="component" value="Unassembled WGS sequence"/>
</dbReference>
<dbReference type="SUPFAM" id="SSF56349">
    <property type="entry name" value="DNA breaking-rejoining enzymes"/>
    <property type="match status" value="1"/>
</dbReference>
<dbReference type="InterPro" id="IPR044068">
    <property type="entry name" value="CB"/>
</dbReference>
<keyword evidence="3 5" id="KW-0238">DNA-binding</keyword>
<dbReference type="InterPro" id="IPR025269">
    <property type="entry name" value="SAM-like_dom"/>
</dbReference>
<feature type="domain" description="Core-binding (CB)" evidence="7">
    <location>
        <begin position="94"/>
        <end position="187"/>
    </location>
</feature>
<dbReference type="EMBL" id="ANMO01000085">
    <property type="protein sequence ID" value="EMB17810.1"/>
    <property type="molecule type" value="Genomic_DNA"/>
</dbReference>
<dbReference type="Pfam" id="PF13102">
    <property type="entry name" value="Phage_int_SAM_5"/>
    <property type="match status" value="1"/>
</dbReference>
<evidence type="ECO:0000313" key="9">
    <source>
        <dbReference type="Proteomes" id="UP000011529"/>
    </source>
</evidence>
<dbReference type="InterPro" id="IPR002104">
    <property type="entry name" value="Integrase_catalytic"/>
</dbReference>
<evidence type="ECO:0000256" key="5">
    <source>
        <dbReference type="PROSITE-ProRule" id="PRU01248"/>
    </source>
</evidence>
<dbReference type="PANTHER" id="PTHR30349">
    <property type="entry name" value="PHAGE INTEGRASE-RELATED"/>
    <property type="match status" value="1"/>
</dbReference>
<keyword evidence="9" id="KW-1185">Reference proteome</keyword>
<dbReference type="InterPro" id="IPR013762">
    <property type="entry name" value="Integrase-like_cat_sf"/>
</dbReference>
<dbReference type="PROSITE" id="PS51898">
    <property type="entry name" value="TYR_RECOMBINASE"/>
    <property type="match status" value="1"/>
</dbReference>
<dbReference type="Gene3D" id="1.10.443.10">
    <property type="entry name" value="Intergrase catalytic core"/>
    <property type="match status" value="1"/>
</dbReference>
<dbReference type="GO" id="GO:0003677">
    <property type="term" value="F:DNA binding"/>
    <property type="evidence" value="ECO:0007669"/>
    <property type="project" value="UniProtKB-UniRule"/>
</dbReference>
<evidence type="ECO:0000256" key="1">
    <source>
        <dbReference type="ARBA" id="ARBA00008857"/>
    </source>
</evidence>
<dbReference type="RefSeq" id="WP_008655110.1">
    <property type="nucleotide sequence ID" value="NZ_ANMO01000085.1"/>
</dbReference>
<gene>
    <name evidence="8" type="ORF">RE6C_01441</name>
</gene>
<dbReference type="GO" id="GO:0006310">
    <property type="term" value="P:DNA recombination"/>
    <property type="evidence" value="ECO:0007669"/>
    <property type="project" value="UniProtKB-KW"/>
</dbReference>
<sequence>MPNPIAYKKYNKTAYLFRFNRPDTGKRTTLRLGVVSKFVANDFGQRIDEILECNKYQTDLSPKLYSWLSKLEDETYDLLVKAGLLAARQASTLPRLKVFLDDYRELKKGGGGRSGGWKPGTSNNRKQSADDLVRYFGEDKALHEISAGDAEDWFQWMQKPGPKGRGLSAATASKKLKDARQFFRYAVKKKLIEENPFEDLRIPTQDNPDRLVEVTRETVQKLIDAFDDPEFKLVLALARFAGLRVPSEVSCLTWDDIDFDEETMRVFASKTEHHSRGGHRICPLLPELVPYLQAVRPADAKHDDFVFRQLRGPKLNLRTPLLRKIESLKMEPWPKLFQNLRANALTDLAEEHPIHKVCRWLGNTVDVAMRHYVIIKKREYDGPRQDRKNR</sequence>
<keyword evidence="4" id="KW-0233">DNA recombination</keyword>
<organism evidence="8 9">
    <name type="scientific">Rhodopirellula europaea 6C</name>
    <dbReference type="NCBI Taxonomy" id="1263867"/>
    <lineage>
        <taxon>Bacteria</taxon>
        <taxon>Pseudomonadati</taxon>
        <taxon>Planctomycetota</taxon>
        <taxon>Planctomycetia</taxon>
        <taxon>Pirellulales</taxon>
        <taxon>Pirellulaceae</taxon>
        <taxon>Rhodopirellula</taxon>
    </lineage>
</organism>
<evidence type="ECO:0000256" key="3">
    <source>
        <dbReference type="ARBA" id="ARBA00023125"/>
    </source>
</evidence>
<dbReference type="PATRIC" id="fig|1263867.3.peg.1525"/>
<evidence type="ECO:0000256" key="4">
    <source>
        <dbReference type="ARBA" id="ARBA00023172"/>
    </source>
</evidence>
<dbReference type="PROSITE" id="PS51900">
    <property type="entry name" value="CB"/>
    <property type="match status" value="1"/>
</dbReference>
<dbReference type="InterPro" id="IPR011010">
    <property type="entry name" value="DNA_brk_join_enz"/>
</dbReference>
<comment type="caution">
    <text evidence="8">The sequence shown here is derived from an EMBL/GenBank/DDBJ whole genome shotgun (WGS) entry which is preliminary data.</text>
</comment>
<keyword evidence="2" id="KW-0229">DNA integration</keyword>